<evidence type="ECO:0000313" key="3">
    <source>
        <dbReference type="EMBL" id="RLM69428.1"/>
    </source>
</evidence>
<keyword evidence="1" id="KW-1133">Transmembrane helix</keyword>
<gene>
    <name evidence="3" type="ORF">C2845_PM17G01810</name>
</gene>
<keyword evidence="1" id="KW-0472">Membrane</keyword>
<evidence type="ECO:0000259" key="2">
    <source>
        <dbReference type="PROSITE" id="PS51502"/>
    </source>
</evidence>
<dbReference type="Pfam" id="PF07876">
    <property type="entry name" value="Dabb"/>
    <property type="match status" value="1"/>
</dbReference>
<reference evidence="4" key="1">
    <citation type="journal article" date="2019" name="Nat. Commun.">
        <title>The genome of broomcorn millet.</title>
        <authorList>
            <person name="Zou C."/>
            <person name="Miki D."/>
            <person name="Li D."/>
            <person name="Tang Q."/>
            <person name="Xiao L."/>
            <person name="Rajput S."/>
            <person name="Deng P."/>
            <person name="Jia W."/>
            <person name="Huang R."/>
            <person name="Zhang M."/>
            <person name="Sun Y."/>
            <person name="Hu J."/>
            <person name="Fu X."/>
            <person name="Schnable P.S."/>
            <person name="Li F."/>
            <person name="Zhang H."/>
            <person name="Feng B."/>
            <person name="Zhu X."/>
            <person name="Liu R."/>
            <person name="Schnable J.C."/>
            <person name="Zhu J.-K."/>
            <person name="Zhang H."/>
        </authorList>
    </citation>
    <scope>NUCLEOTIDE SEQUENCE [LARGE SCALE GENOMIC DNA]</scope>
</reference>
<comment type="caution">
    <text evidence="3">The sequence shown here is derived from an EMBL/GenBank/DDBJ whole genome shotgun (WGS) entry which is preliminary data.</text>
</comment>
<dbReference type="InterPro" id="IPR013097">
    <property type="entry name" value="Dabb"/>
</dbReference>
<evidence type="ECO:0000256" key="1">
    <source>
        <dbReference type="SAM" id="Phobius"/>
    </source>
</evidence>
<name>A0A3L6Q0C5_PANMI</name>
<dbReference type="AlphaFoldDB" id="A0A3L6Q0C5"/>
<sequence>MSRITSATLLQKRDGLRLSAARGQDVLNQEVLTRGFTHASSSTFPSADDLTGYMGGHKRHAAFGATFMAALEKVVVNRHRQATASAMSLCRPLYLFRKQIQIDVLRASVLKGSLLLLVLLYIPPGLYI</sequence>
<keyword evidence="4" id="KW-1185">Reference proteome</keyword>
<proteinExistence type="predicted"/>
<dbReference type="Proteomes" id="UP000275267">
    <property type="component" value="Unassembled WGS sequence"/>
</dbReference>
<protein>
    <recommendedName>
        <fullName evidence="2">Stress-response A/B barrel domain-containing protein</fullName>
    </recommendedName>
</protein>
<keyword evidence="1" id="KW-0812">Transmembrane</keyword>
<feature type="domain" description="Stress-response A/B barrel" evidence="2">
    <location>
        <begin position="1"/>
        <end position="79"/>
    </location>
</feature>
<dbReference type="Gene3D" id="3.30.70.100">
    <property type="match status" value="1"/>
</dbReference>
<dbReference type="EMBL" id="PQIB02000014">
    <property type="protein sequence ID" value="RLM69428.1"/>
    <property type="molecule type" value="Genomic_DNA"/>
</dbReference>
<dbReference type="InterPro" id="IPR011008">
    <property type="entry name" value="Dimeric_a/b-barrel"/>
</dbReference>
<feature type="transmembrane region" description="Helical" evidence="1">
    <location>
        <begin position="104"/>
        <end position="122"/>
    </location>
</feature>
<dbReference type="SUPFAM" id="SSF54909">
    <property type="entry name" value="Dimeric alpha+beta barrel"/>
    <property type="match status" value="1"/>
</dbReference>
<dbReference type="PROSITE" id="PS51502">
    <property type="entry name" value="S_R_A_B_BARREL"/>
    <property type="match status" value="1"/>
</dbReference>
<evidence type="ECO:0000313" key="4">
    <source>
        <dbReference type="Proteomes" id="UP000275267"/>
    </source>
</evidence>
<organism evidence="3 4">
    <name type="scientific">Panicum miliaceum</name>
    <name type="common">Proso millet</name>
    <name type="synonym">Broomcorn millet</name>
    <dbReference type="NCBI Taxonomy" id="4540"/>
    <lineage>
        <taxon>Eukaryota</taxon>
        <taxon>Viridiplantae</taxon>
        <taxon>Streptophyta</taxon>
        <taxon>Embryophyta</taxon>
        <taxon>Tracheophyta</taxon>
        <taxon>Spermatophyta</taxon>
        <taxon>Magnoliopsida</taxon>
        <taxon>Liliopsida</taxon>
        <taxon>Poales</taxon>
        <taxon>Poaceae</taxon>
        <taxon>PACMAD clade</taxon>
        <taxon>Panicoideae</taxon>
        <taxon>Panicodae</taxon>
        <taxon>Paniceae</taxon>
        <taxon>Panicinae</taxon>
        <taxon>Panicum</taxon>
        <taxon>Panicum sect. Panicum</taxon>
    </lineage>
</organism>
<accession>A0A3L6Q0C5</accession>